<organism evidence="3 4">
    <name type="scientific">Saccharomonospora viridis</name>
    <dbReference type="NCBI Taxonomy" id="1852"/>
    <lineage>
        <taxon>Bacteria</taxon>
        <taxon>Bacillati</taxon>
        <taxon>Actinomycetota</taxon>
        <taxon>Actinomycetes</taxon>
        <taxon>Pseudonocardiales</taxon>
        <taxon>Pseudonocardiaceae</taxon>
        <taxon>Saccharomonospora</taxon>
    </lineage>
</organism>
<dbReference type="Pfam" id="PF04075">
    <property type="entry name" value="F420H2_quin_red"/>
    <property type="match status" value="1"/>
</dbReference>
<dbReference type="PANTHER" id="PTHR39428">
    <property type="entry name" value="F420H(2)-DEPENDENT QUINONE REDUCTASE RV1261C"/>
    <property type="match status" value="1"/>
</dbReference>
<protein>
    <submittedName>
        <fullName evidence="3">Nitroreductase</fullName>
    </submittedName>
</protein>
<reference evidence="3 4" key="1">
    <citation type="submission" date="2014-10" db="EMBL/GenBank/DDBJ databases">
        <title>Genome sequence of Micropolyspora internatus JCM3315.</title>
        <authorList>
            <person name="Shin S.-K."/>
            <person name="Yi H."/>
        </authorList>
    </citation>
    <scope>NUCLEOTIDE SEQUENCE [LARGE SCALE GENOMIC DNA]</scope>
    <source>
        <strain evidence="3 4">JCM 3315</strain>
    </source>
</reference>
<dbReference type="InterPro" id="IPR004378">
    <property type="entry name" value="F420H2_quin_Rdtase"/>
</dbReference>
<dbReference type="OMA" id="GHEWRPG"/>
<comment type="catalytic activity">
    <reaction evidence="2">
        <text>oxidized coenzyme F420-(gamma-L-Glu)(n) + a quinol + H(+) = reduced coenzyme F420-(gamma-L-Glu)(n) + a quinone</text>
        <dbReference type="Rhea" id="RHEA:39663"/>
        <dbReference type="Rhea" id="RHEA-COMP:12939"/>
        <dbReference type="Rhea" id="RHEA-COMP:14378"/>
        <dbReference type="ChEBI" id="CHEBI:15378"/>
        <dbReference type="ChEBI" id="CHEBI:24646"/>
        <dbReference type="ChEBI" id="CHEBI:132124"/>
        <dbReference type="ChEBI" id="CHEBI:133980"/>
        <dbReference type="ChEBI" id="CHEBI:139511"/>
    </reaction>
</comment>
<accession>A0A837DBR7</accession>
<evidence type="ECO:0000313" key="3">
    <source>
        <dbReference type="EMBL" id="KHF45339.1"/>
    </source>
</evidence>
<sequence>MTEPMVFGAEHVRQYEKSDGELGYLRHGAPILILTTTGRKTGRPRKVALIFQEHEGCYVVVASNGGAADHPDWYKNLRVDPEVRVQVKADRFAARARTATGEERERLWRIMAAVFPTYDEYRRRTEREIPVVVLEPKR</sequence>
<evidence type="ECO:0000256" key="2">
    <source>
        <dbReference type="ARBA" id="ARBA00049106"/>
    </source>
</evidence>
<dbReference type="GO" id="GO:0070967">
    <property type="term" value="F:coenzyme F420 binding"/>
    <property type="evidence" value="ECO:0007669"/>
    <property type="project" value="TreeGrafter"/>
</dbReference>
<dbReference type="InterPro" id="IPR012349">
    <property type="entry name" value="Split_barrel_FMN-bd"/>
</dbReference>
<proteinExistence type="inferred from homology"/>
<dbReference type="Gene3D" id="2.30.110.10">
    <property type="entry name" value="Electron Transport, Fmn-binding Protein, Chain A"/>
    <property type="match status" value="1"/>
</dbReference>
<comment type="similarity">
    <text evidence="1">Belongs to the F420H(2)-dependent quinone reductase family.</text>
</comment>
<dbReference type="SUPFAM" id="SSF50475">
    <property type="entry name" value="FMN-binding split barrel"/>
    <property type="match status" value="1"/>
</dbReference>
<dbReference type="EMBL" id="JRZE01000002">
    <property type="protein sequence ID" value="KHF45339.1"/>
    <property type="molecule type" value="Genomic_DNA"/>
</dbReference>
<name>A0A837DBR7_9PSEU</name>
<dbReference type="PANTHER" id="PTHR39428:SF3">
    <property type="entry name" value="DEAZAFLAVIN-DEPENDENT NITROREDUCTASE"/>
    <property type="match status" value="1"/>
</dbReference>
<dbReference type="AlphaFoldDB" id="A0A837DBR7"/>
<gene>
    <name evidence="3" type="ORF">MINT15_05560</name>
</gene>
<dbReference type="GO" id="GO:0005886">
    <property type="term" value="C:plasma membrane"/>
    <property type="evidence" value="ECO:0007669"/>
    <property type="project" value="TreeGrafter"/>
</dbReference>
<dbReference type="Proteomes" id="UP000030848">
    <property type="component" value="Unassembled WGS sequence"/>
</dbReference>
<dbReference type="NCBIfam" id="TIGR00026">
    <property type="entry name" value="hi_GC_TIGR00026"/>
    <property type="match status" value="1"/>
</dbReference>
<dbReference type="GO" id="GO:0016491">
    <property type="term" value="F:oxidoreductase activity"/>
    <property type="evidence" value="ECO:0007669"/>
    <property type="project" value="InterPro"/>
</dbReference>
<evidence type="ECO:0000313" key="4">
    <source>
        <dbReference type="Proteomes" id="UP000030848"/>
    </source>
</evidence>
<comment type="caution">
    <text evidence="3">The sequence shown here is derived from an EMBL/GenBank/DDBJ whole genome shotgun (WGS) entry which is preliminary data.</text>
</comment>
<evidence type="ECO:0000256" key="1">
    <source>
        <dbReference type="ARBA" id="ARBA00008710"/>
    </source>
</evidence>